<reference evidence="10 11" key="1">
    <citation type="submission" date="2019-06" db="EMBL/GenBank/DDBJ databases">
        <title>Discovery of a novel chromosome fission-fusion reversal in muntjac.</title>
        <authorList>
            <person name="Mudd A.B."/>
            <person name="Bredeson J.V."/>
            <person name="Baum R."/>
            <person name="Hockemeyer D."/>
            <person name="Rokhsar D.S."/>
        </authorList>
    </citation>
    <scope>NUCLEOTIDE SEQUENCE [LARGE SCALE GENOMIC DNA]</scope>
    <source>
        <strain evidence="10">UTSW_UCB_Mm</strain>
        <tissue evidence="10">Fibroblast cell line</tissue>
    </source>
</reference>
<keyword evidence="3 6" id="KW-0863">Zinc-finger</keyword>
<feature type="region of interest" description="Disordered" evidence="7">
    <location>
        <begin position="79"/>
        <end position="99"/>
    </location>
</feature>
<evidence type="ECO:0000256" key="4">
    <source>
        <dbReference type="ARBA" id="ARBA00022833"/>
    </source>
</evidence>
<keyword evidence="5" id="KW-0539">Nucleus</keyword>
<keyword evidence="8" id="KW-0732">Signal</keyword>
<keyword evidence="2" id="KW-0677">Repeat</keyword>
<dbReference type="SMART" id="SM00355">
    <property type="entry name" value="ZnF_C2H2"/>
    <property type="match status" value="3"/>
</dbReference>
<dbReference type="SUPFAM" id="SSF57667">
    <property type="entry name" value="beta-beta-alpha zinc fingers"/>
    <property type="match status" value="2"/>
</dbReference>
<keyword evidence="11" id="KW-1185">Reference proteome</keyword>
<dbReference type="GO" id="GO:0000978">
    <property type="term" value="F:RNA polymerase II cis-regulatory region sequence-specific DNA binding"/>
    <property type="evidence" value="ECO:0007669"/>
    <property type="project" value="TreeGrafter"/>
</dbReference>
<feature type="domain" description="C2H2-type" evidence="9">
    <location>
        <begin position="195"/>
        <end position="222"/>
    </location>
</feature>
<feature type="domain" description="C2H2-type" evidence="9">
    <location>
        <begin position="167"/>
        <end position="194"/>
    </location>
</feature>
<accession>A0A5N3WI28</accession>
<dbReference type="InterPro" id="IPR013087">
    <property type="entry name" value="Znf_C2H2_type"/>
</dbReference>
<evidence type="ECO:0000256" key="1">
    <source>
        <dbReference type="ARBA" id="ARBA00022723"/>
    </source>
</evidence>
<dbReference type="Proteomes" id="UP000326458">
    <property type="component" value="Unassembled WGS sequence"/>
</dbReference>
<feature type="region of interest" description="Disordered" evidence="7">
    <location>
        <begin position="42"/>
        <end position="63"/>
    </location>
</feature>
<name>A0A5N3WI28_MUNMU</name>
<keyword evidence="1" id="KW-0479">Metal-binding</keyword>
<keyword evidence="4" id="KW-0862">Zinc</keyword>
<feature type="chain" id="PRO_5024451510" description="C2H2-type domain-containing protein" evidence="8">
    <location>
        <begin position="19"/>
        <end position="305"/>
    </location>
</feature>
<dbReference type="PROSITE" id="PS50157">
    <property type="entry name" value="ZINC_FINGER_C2H2_2"/>
    <property type="match status" value="3"/>
</dbReference>
<evidence type="ECO:0000313" key="10">
    <source>
        <dbReference type="EMBL" id="KAB0360365.1"/>
    </source>
</evidence>
<dbReference type="PANTHER" id="PTHR23235:SF142">
    <property type="entry name" value="ZINC FINGER PROTEIN 384"/>
    <property type="match status" value="1"/>
</dbReference>
<organism evidence="10 11">
    <name type="scientific">Muntiacus muntjak</name>
    <name type="common">Barking deer</name>
    <name type="synonym">Indian muntjac</name>
    <dbReference type="NCBI Taxonomy" id="9888"/>
    <lineage>
        <taxon>Eukaryota</taxon>
        <taxon>Metazoa</taxon>
        <taxon>Chordata</taxon>
        <taxon>Craniata</taxon>
        <taxon>Vertebrata</taxon>
        <taxon>Euteleostomi</taxon>
        <taxon>Mammalia</taxon>
        <taxon>Eutheria</taxon>
        <taxon>Laurasiatheria</taxon>
        <taxon>Artiodactyla</taxon>
        <taxon>Ruminantia</taxon>
        <taxon>Pecora</taxon>
        <taxon>Cervidae</taxon>
        <taxon>Muntiacinae</taxon>
        <taxon>Muntiacus</taxon>
    </lineage>
</organism>
<dbReference type="GO" id="GO:0000981">
    <property type="term" value="F:DNA-binding transcription factor activity, RNA polymerase II-specific"/>
    <property type="evidence" value="ECO:0007669"/>
    <property type="project" value="TreeGrafter"/>
</dbReference>
<comment type="caution">
    <text evidence="10">The sequence shown here is derived from an EMBL/GenBank/DDBJ whole genome shotgun (WGS) entry which is preliminary data.</text>
</comment>
<dbReference type="InterPro" id="IPR036236">
    <property type="entry name" value="Znf_C2H2_sf"/>
</dbReference>
<evidence type="ECO:0000256" key="8">
    <source>
        <dbReference type="SAM" id="SignalP"/>
    </source>
</evidence>
<evidence type="ECO:0000256" key="7">
    <source>
        <dbReference type="SAM" id="MobiDB-lite"/>
    </source>
</evidence>
<proteinExistence type="predicted"/>
<evidence type="ECO:0000313" key="11">
    <source>
        <dbReference type="Proteomes" id="UP000326458"/>
    </source>
</evidence>
<evidence type="ECO:0000256" key="2">
    <source>
        <dbReference type="ARBA" id="ARBA00022737"/>
    </source>
</evidence>
<dbReference type="Gene3D" id="3.30.160.60">
    <property type="entry name" value="Classic Zinc Finger"/>
    <property type="match status" value="3"/>
</dbReference>
<evidence type="ECO:0000256" key="3">
    <source>
        <dbReference type="ARBA" id="ARBA00022771"/>
    </source>
</evidence>
<feature type="domain" description="C2H2-type" evidence="9">
    <location>
        <begin position="139"/>
        <end position="166"/>
    </location>
</feature>
<protein>
    <recommendedName>
        <fullName evidence="9">C2H2-type domain-containing protein</fullName>
    </recommendedName>
</protein>
<evidence type="ECO:0000256" key="6">
    <source>
        <dbReference type="PROSITE-ProRule" id="PRU00042"/>
    </source>
</evidence>
<evidence type="ECO:0000259" key="9">
    <source>
        <dbReference type="PROSITE" id="PS50157"/>
    </source>
</evidence>
<feature type="signal peptide" evidence="8">
    <location>
        <begin position="1"/>
        <end position="18"/>
    </location>
</feature>
<dbReference type="FunFam" id="3.30.160.60:FF:002343">
    <property type="entry name" value="Zinc finger protein 33A"/>
    <property type="match status" value="1"/>
</dbReference>
<dbReference type="Pfam" id="PF00096">
    <property type="entry name" value="zf-C2H2"/>
    <property type="match status" value="1"/>
</dbReference>
<dbReference type="GO" id="GO:0008270">
    <property type="term" value="F:zinc ion binding"/>
    <property type="evidence" value="ECO:0007669"/>
    <property type="project" value="UniProtKB-KW"/>
</dbReference>
<dbReference type="PROSITE" id="PS00028">
    <property type="entry name" value="ZINC_FINGER_C2H2_1"/>
    <property type="match status" value="2"/>
</dbReference>
<dbReference type="AlphaFoldDB" id="A0A5N3WI28"/>
<sequence>MVEKLVLKWFMICMLPECQVLVKKSGVKTCKVGMQGQEFLVQNPDDQKSPLPKTIPETGEMEGVAPKENLEKGLMGDMEETRTHQSEEPGLLKEARQDETTSLDKEFSGKLGSLSIGSPGTVGSTSLPKGKETWGRASYEYRVCKKKSPYQSQLTLHQRTHTGARPFKCSFCVKVCMQPSNLWVHQRIHTGKKPHCCDLCPKKFTSIPILPAHERTHTQEKLSSVSSVTRPSATGGNSVFTDAPTLGSNPTCVPNVTVPSISWGLSYITRKAIPNGSPRILPSGPSPFCSKEEIQDDLSPLWYKV</sequence>
<dbReference type="PANTHER" id="PTHR23235">
    <property type="entry name" value="KRUEPPEL-LIKE TRANSCRIPTION FACTOR"/>
    <property type="match status" value="1"/>
</dbReference>
<evidence type="ECO:0000256" key="5">
    <source>
        <dbReference type="ARBA" id="ARBA00023242"/>
    </source>
</evidence>
<dbReference type="EMBL" id="VCEA01000001">
    <property type="protein sequence ID" value="KAB0360365.1"/>
    <property type="molecule type" value="Genomic_DNA"/>
</dbReference>
<gene>
    <name evidence="10" type="ORF">FD754_004521</name>
</gene>